<organism evidence="4 5">
    <name type="scientific">Solanum stoloniferum</name>
    <dbReference type="NCBI Taxonomy" id="62892"/>
    <lineage>
        <taxon>Eukaryota</taxon>
        <taxon>Viridiplantae</taxon>
        <taxon>Streptophyta</taxon>
        <taxon>Embryophyta</taxon>
        <taxon>Tracheophyta</taxon>
        <taxon>Spermatophyta</taxon>
        <taxon>Magnoliopsida</taxon>
        <taxon>eudicotyledons</taxon>
        <taxon>Gunneridae</taxon>
        <taxon>Pentapetalae</taxon>
        <taxon>asterids</taxon>
        <taxon>lamiids</taxon>
        <taxon>Solanales</taxon>
        <taxon>Solanaceae</taxon>
        <taxon>Solanoideae</taxon>
        <taxon>Solaneae</taxon>
        <taxon>Solanum</taxon>
    </lineage>
</organism>
<evidence type="ECO:0000256" key="1">
    <source>
        <dbReference type="SAM" id="MobiDB-lite"/>
    </source>
</evidence>
<name>A0ABD2UA67_9SOLN</name>
<keyword evidence="2" id="KW-0472">Membrane</keyword>
<feature type="non-terminal residue" evidence="4">
    <location>
        <position position="1"/>
    </location>
</feature>
<dbReference type="Proteomes" id="UP001627284">
    <property type="component" value="Unassembled WGS sequence"/>
</dbReference>
<dbReference type="InterPro" id="IPR035892">
    <property type="entry name" value="C2_domain_sf"/>
</dbReference>
<protein>
    <recommendedName>
        <fullName evidence="3">C2 domain-containing protein</fullName>
    </recommendedName>
</protein>
<dbReference type="SMART" id="SM00239">
    <property type="entry name" value="C2"/>
    <property type="match status" value="1"/>
</dbReference>
<evidence type="ECO:0000259" key="3">
    <source>
        <dbReference type="PROSITE" id="PS50004"/>
    </source>
</evidence>
<dbReference type="PANTHER" id="PTHR32246:SF162">
    <property type="entry name" value="PROTEIN SRC2-LIKE"/>
    <property type="match status" value="1"/>
</dbReference>
<evidence type="ECO:0000256" key="2">
    <source>
        <dbReference type="SAM" id="Phobius"/>
    </source>
</evidence>
<dbReference type="Pfam" id="PF00168">
    <property type="entry name" value="C2"/>
    <property type="match status" value="1"/>
</dbReference>
<dbReference type="PROSITE" id="PS50004">
    <property type="entry name" value="C2"/>
    <property type="match status" value="1"/>
</dbReference>
<comment type="caution">
    <text evidence="4">The sequence shown here is derived from an EMBL/GenBank/DDBJ whole genome shotgun (WGS) entry which is preliminary data.</text>
</comment>
<dbReference type="PANTHER" id="PTHR32246">
    <property type="entry name" value="INGRESSION PROTEIN FIC1"/>
    <property type="match status" value="1"/>
</dbReference>
<feature type="region of interest" description="Disordered" evidence="1">
    <location>
        <begin position="294"/>
        <end position="318"/>
    </location>
</feature>
<keyword evidence="2" id="KW-0812">Transmembrane</keyword>
<gene>
    <name evidence="4" type="ORF">AABB24_010716</name>
</gene>
<dbReference type="InterPro" id="IPR044750">
    <property type="entry name" value="C2_SRC2/BAP"/>
</dbReference>
<sequence>YSTPESSFAHIANYLLLLLLLFAQQIYIYIVPSRVLYTNIPFKKFSVKMGSRYEVEVKITSAKDLKNINWRYGPLKPYAVVWVDPNSKCSTKVDEDGDTSPYWNDKLLIPLNSPIDESVLYIDIVHAVGAEEDTKPLIGSAKISLSEVVDEAGVGGEVERTLQLKRPSGRPQGKVEVQVTVRDPRYRARDAYYAPPYGVPPPAQPYNYGGAYGAPIPPYGQPAPGSYGQPEYGMGGYGQPAAGSYGQPGGGYGYEEEKKKSKFGMGTGLAVGAVAGVLGGVAIAEGIDHLEDSIAEDAAEKVEEDLADDDGDYGDDDF</sequence>
<keyword evidence="5" id="KW-1185">Reference proteome</keyword>
<feature type="domain" description="C2" evidence="3">
    <location>
        <begin position="36"/>
        <end position="162"/>
    </location>
</feature>
<evidence type="ECO:0000313" key="4">
    <source>
        <dbReference type="EMBL" id="KAL3365714.1"/>
    </source>
</evidence>
<dbReference type="SUPFAM" id="SSF49562">
    <property type="entry name" value="C2 domain (Calcium/lipid-binding domain, CaLB)"/>
    <property type="match status" value="1"/>
</dbReference>
<proteinExistence type="predicted"/>
<reference evidence="4 5" key="1">
    <citation type="submission" date="2024-05" db="EMBL/GenBank/DDBJ databases">
        <title>De novo assembly of an allotetraploid wild potato.</title>
        <authorList>
            <person name="Hosaka A.J."/>
        </authorList>
    </citation>
    <scope>NUCLEOTIDE SEQUENCE [LARGE SCALE GENOMIC DNA]</scope>
    <source>
        <tissue evidence="4">Young leaves</tissue>
    </source>
</reference>
<dbReference type="EMBL" id="JBJKTR010000006">
    <property type="protein sequence ID" value="KAL3365714.1"/>
    <property type="molecule type" value="Genomic_DNA"/>
</dbReference>
<feature type="transmembrane region" description="Helical" evidence="2">
    <location>
        <begin position="263"/>
        <end position="284"/>
    </location>
</feature>
<dbReference type="InterPro" id="IPR000008">
    <property type="entry name" value="C2_dom"/>
</dbReference>
<keyword evidence="2" id="KW-1133">Transmembrane helix</keyword>
<evidence type="ECO:0000313" key="5">
    <source>
        <dbReference type="Proteomes" id="UP001627284"/>
    </source>
</evidence>
<dbReference type="Gene3D" id="2.60.40.150">
    <property type="entry name" value="C2 domain"/>
    <property type="match status" value="1"/>
</dbReference>
<accession>A0ABD2UA67</accession>
<feature type="transmembrane region" description="Helical" evidence="2">
    <location>
        <begin position="12"/>
        <end position="30"/>
    </location>
</feature>
<dbReference type="AlphaFoldDB" id="A0ABD2UA67"/>
<dbReference type="CDD" id="cd04051">
    <property type="entry name" value="C2_SRC2_like"/>
    <property type="match status" value="1"/>
</dbReference>